<evidence type="ECO:0000313" key="1">
    <source>
        <dbReference type="EMBL" id="KYF91274.1"/>
    </source>
</evidence>
<dbReference type="EMBL" id="JEMB01001037">
    <property type="protein sequence ID" value="KYF91274.1"/>
    <property type="molecule type" value="Genomic_DNA"/>
</dbReference>
<reference evidence="1 2" key="1">
    <citation type="submission" date="2014-02" db="EMBL/GenBank/DDBJ databases">
        <title>The small core and large imbalanced accessory genome model reveals a collaborative survival strategy of Sorangium cellulosum strains in nature.</title>
        <authorList>
            <person name="Han K."/>
            <person name="Peng R."/>
            <person name="Blom J."/>
            <person name="Li Y.-Z."/>
        </authorList>
    </citation>
    <scope>NUCLEOTIDE SEQUENCE [LARGE SCALE GENOMIC DNA]</scope>
    <source>
        <strain evidence="1 2">So0011-07</strain>
    </source>
</reference>
<dbReference type="AlphaFoldDB" id="A0A150SFP1"/>
<accession>A0A150SFP1</accession>
<comment type="caution">
    <text evidence="1">The sequence shown here is derived from an EMBL/GenBank/DDBJ whole genome shotgun (WGS) entry which is preliminary data.</text>
</comment>
<protein>
    <submittedName>
        <fullName evidence="1">Uncharacterized protein</fullName>
    </submittedName>
</protein>
<gene>
    <name evidence="1" type="ORF">BE17_27350</name>
</gene>
<sequence length="135" mass="14351">MSDAADGPSAAPLVDVPTAPEVTLLDVVRGVPDGPSRILGLQGLMQLGRLSAYTLALRTEFAPEDAYGPLSTRRPRDGHYLVRALPRPSERQSHATDEVADLTRAAEHAAHLIGVPLANPVIITAAGRISSVFRR</sequence>
<organism evidence="1 2">
    <name type="scientific">Sorangium cellulosum</name>
    <name type="common">Polyangium cellulosum</name>
    <dbReference type="NCBI Taxonomy" id="56"/>
    <lineage>
        <taxon>Bacteria</taxon>
        <taxon>Pseudomonadati</taxon>
        <taxon>Myxococcota</taxon>
        <taxon>Polyangia</taxon>
        <taxon>Polyangiales</taxon>
        <taxon>Polyangiaceae</taxon>
        <taxon>Sorangium</taxon>
    </lineage>
</organism>
<proteinExistence type="predicted"/>
<dbReference type="Proteomes" id="UP000075635">
    <property type="component" value="Unassembled WGS sequence"/>
</dbReference>
<name>A0A150SFP1_SORCE</name>
<evidence type="ECO:0000313" key="2">
    <source>
        <dbReference type="Proteomes" id="UP000075635"/>
    </source>
</evidence>